<name>A0A6A0A1K2_HAELA</name>
<evidence type="ECO:0000313" key="2">
    <source>
        <dbReference type="EMBL" id="GFH25068.1"/>
    </source>
</evidence>
<dbReference type="Proteomes" id="UP000485058">
    <property type="component" value="Unassembled WGS sequence"/>
</dbReference>
<reference evidence="2 3" key="1">
    <citation type="submission" date="2020-02" db="EMBL/GenBank/DDBJ databases">
        <title>Draft genome sequence of Haematococcus lacustris strain NIES-144.</title>
        <authorList>
            <person name="Morimoto D."/>
            <person name="Nakagawa S."/>
            <person name="Yoshida T."/>
            <person name="Sawayama S."/>
        </authorList>
    </citation>
    <scope>NUCLEOTIDE SEQUENCE [LARGE SCALE GENOMIC DNA]</scope>
    <source>
        <strain evidence="2 3">NIES-144</strain>
    </source>
</reference>
<dbReference type="AlphaFoldDB" id="A0A6A0A1K2"/>
<evidence type="ECO:0000256" key="1">
    <source>
        <dbReference type="SAM" id="MobiDB-lite"/>
    </source>
</evidence>
<evidence type="ECO:0000313" key="3">
    <source>
        <dbReference type="Proteomes" id="UP000485058"/>
    </source>
</evidence>
<organism evidence="2 3">
    <name type="scientific">Haematococcus lacustris</name>
    <name type="common">Green alga</name>
    <name type="synonym">Haematococcus pluvialis</name>
    <dbReference type="NCBI Taxonomy" id="44745"/>
    <lineage>
        <taxon>Eukaryota</taxon>
        <taxon>Viridiplantae</taxon>
        <taxon>Chlorophyta</taxon>
        <taxon>core chlorophytes</taxon>
        <taxon>Chlorophyceae</taxon>
        <taxon>CS clade</taxon>
        <taxon>Chlamydomonadales</taxon>
        <taxon>Haematococcaceae</taxon>
        <taxon>Haematococcus</taxon>
    </lineage>
</organism>
<gene>
    <name evidence="2" type="ORF">HaLaN_22969</name>
</gene>
<keyword evidence="3" id="KW-1185">Reference proteome</keyword>
<feature type="non-terminal residue" evidence="2">
    <location>
        <position position="110"/>
    </location>
</feature>
<feature type="region of interest" description="Disordered" evidence="1">
    <location>
        <begin position="37"/>
        <end position="64"/>
    </location>
</feature>
<proteinExistence type="predicted"/>
<protein>
    <submittedName>
        <fullName evidence="2">S5 DRBM domain-containing protein</fullName>
    </submittedName>
</protein>
<sequence>MGAVGRLPGAASQAASMSQSAAFKAWRSEQVNNSCSAAASSSLEGVDGDEDSVSGGSRNKPSPIAQEVKEAMYQHRWDKLLVDCRRYVTLKPGYGRQEHYTAMVAVGNMR</sequence>
<accession>A0A6A0A1K2</accession>
<comment type="caution">
    <text evidence="2">The sequence shown here is derived from an EMBL/GenBank/DDBJ whole genome shotgun (WGS) entry which is preliminary data.</text>
</comment>
<dbReference type="EMBL" id="BLLF01002707">
    <property type="protein sequence ID" value="GFH25068.1"/>
    <property type="molecule type" value="Genomic_DNA"/>
</dbReference>